<keyword evidence="1" id="KW-1133">Transmembrane helix</keyword>
<protein>
    <recommendedName>
        <fullName evidence="4">Pentapeptide repeat-containing protein</fullName>
    </recommendedName>
</protein>
<keyword evidence="1" id="KW-0812">Transmembrane</keyword>
<sequence length="512" mass="60336">MDNQCAVDGCNNSVMQEQSDCPLHCGKNSYSTDFHNNSLLSRFYDELVTYILDQVYNLSFTAPAVSRDDFRDFLKDELESEVVEKFVRDQIIVFDHIKFPERDSRDHFDYFKLLKKLKGAHFNYCQFMYIYFDLGDFESFFQDCDFIKEWTVFPLKILGNVNQVLYQNCSFKGDVSFSNQFNLFDESNYSVFHDCKFNNEINLNGIVVNNSLFKNSVLFKQRVNKLTIADSTIKSKFILNNLFVEEVTIENVEFDSKFEFKENKIKKLNVINSNFSKIFDMYRSEIEEVNFFKSIFSDFAGFECCKLGYESENPTTFKYVTFLSFVNFRNAIFNSGLDLENANLKEMPNFLNVSLSSNNTNRETLRIIKHSFDKVGNHIEANKYFSLEMERYKNDMEEEPWSQEKLVFSLNDKISKFGRSYFRPAFLIVILSLIFQAVIFSYENNYLYKIYPDFNSQISSVVGFFNNVAISFMPFSKFLHKGIEFISLLFYIMYATLIWQLVVSIKSHTRKN</sequence>
<evidence type="ECO:0008006" key="4">
    <source>
        <dbReference type="Google" id="ProtNLM"/>
    </source>
</evidence>
<evidence type="ECO:0000256" key="1">
    <source>
        <dbReference type="SAM" id="Phobius"/>
    </source>
</evidence>
<dbReference type="AlphaFoldDB" id="A0A2I3C544"/>
<feature type="transmembrane region" description="Helical" evidence="1">
    <location>
        <begin position="485"/>
        <end position="505"/>
    </location>
</feature>
<proteinExistence type="predicted"/>
<name>A0A2I3C544_VIBAX</name>
<reference evidence="2 3" key="1">
    <citation type="journal article" date="2015" name="Genome Announc.">
        <title>Complete genome sequence of Vibrio alginolyticus ATCC 17749.</title>
        <authorList>
            <person name="Liu X.F."/>
            <person name="Cao Y."/>
            <person name="Zhang H.L."/>
            <person name="Chen Y.J."/>
            <person name="Hu C.J."/>
        </authorList>
    </citation>
    <scope>NUCLEOTIDE SEQUENCE [LARGE SCALE GENOMIC DNA]</scope>
    <source>
        <strain evidence="3">ATCC 17749 / DSM 2171 / NBRC 15630 / NCIMB 1903 / NCTC 12160 / XII-53</strain>
    </source>
</reference>
<evidence type="ECO:0000313" key="2">
    <source>
        <dbReference type="EMBL" id="AGV16747.1"/>
    </source>
</evidence>
<dbReference type="KEGG" id="vag:N646_0914"/>
<dbReference type="HOGENOM" id="CLU_035608_0_0_6"/>
<feature type="transmembrane region" description="Helical" evidence="1">
    <location>
        <begin position="421"/>
        <end position="442"/>
    </location>
</feature>
<dbReference type="Proteomes" id="UP000016714">
    <property type="component" value="Chromosome 1"/>
</dbReference>
<dbReference type="RefSeq" id="WP_017821982.1">
    <property type="nucleotide sequence ID" value="NC_022349.1"/>
</dbReference>
<feature type="transmembrane region" description="Helical" evidence="1">
    <location>
        <begin position="454"/>
        <end position="473"/>
    </location>
</feature>
<dbReference type="EMBL" id="CP006718">
    <property type="protein sequence ID" value="AGV16747.1"/>
    <property type="molecule type" value="Genomic_DNA"/>
</dbReference>
<keyword evidence="1" id="KW-0472">Membrane</keyword>
<evidence type="ECO:0000313" key="3">
    <source>
        <dbReference type="Proteomes" id="UP000016714"/>
    </source>
</evidence>
<accession>A0A2I3C544</accession>
<gene>
    <name evidence="2" type="ORF">N646_0914</name>
</gene>
<organism evidence="2 3">
    <name type="scientific">Vibrio alginolyticus (strain ATCC 17749 / DSM 2171 / NBRC 15630 / NCIMB 1903 / NCTC 12160 / XII-53)</name>
    <dbReference type="NCBI Taxonomy" id="1219076"/>
    <lineage>
        <taxon>Bacteria</taxon>
        <taxon>Pseudomonadati</taxon>
        <taxon>Pseudomonadota</taxon>
        <taxon>Gammaproteobacteria</taxon>
        <taxon>Vibrionales</taxon>
        <taxon>Vibrionaceae</taxon>
        <taxon>Vibrio</taxon>
    </lineage>
</organism>